<dbReference type="GO" id="GO:0002238">
    <property type="term" value="P:response to molecule of fungal origin"/>
    <property type="evidence" value="ECO:0007669"/>
    <property type="project" value="UniProtKB-ARBA"/>
</dbReference>
<keyword evidence="7" id="KW-1185">Reference proteome</keyword>
<dbReference type="Pfam" id="PF03171">
    <property type="entry name" value="2OG-FeII_Oxy"/>
    <property type="match status" value="1"/>
</dbReference>
<dbReference type="STRING" id="49390.A0A068UJF4"/>
<feature type="domain" description="Fe2OG dioxygenase" evidence="5">
    <location>
        <begin position="173"/>
        <end position="275"/>
    </location>
</feature>
<dbReference type="Pfam" id="PF14226">
    <property type="entry name" value="DIOX_N"/>
    <property type="match status" value="2"/>
</dbReference>
<dbReference type="InParanoid" id="A0A068UJF4"/>
<evidence type="ECO:0000256" key="4">
    <source>
        <dbReference type="RuleBase" id="RU003682"/>
    </source>
</evidence>
<dbReference type="GO" id="GO:0046872">
    <property type="term" value="F:metal ion binding"/>
    <property type="evidence" value="ECO:0007669"/>
    <property type="project" value="UniProtKB-KW"/>
</dbReference>
<name>A0A068UJF4_COFCA</name>
<dbReference type="PANTHER" id="PTHR47991">
    <property type="entry name" value="OXOGLUTARATE/IRON-DEPENDENT DIOXYGENASE"/>
    <property type="match status" value="1"/>
</dbReference>
<dbReference type="Gene3D" id="2.60.120.330">
    <property type="entry name" value="B-lactam Antibiotic, Isopenicillin N Synthase, Chain"/>
    <property type="match status" value="2"/>
</dbReference>
<evidence type="ECO:0000256" key="2">
    <source>
        <dbReference type="ARBA" id="ARBA00022723"/>
    </source>
</evidence>
<accession>A0A068UJF4</accession>
<dbReference type="OrthoDB" id="627829at2759"/>
<reference evidence="7" key="1">
    <citation type="journal article" date="2014" name="Science">
        <title>The coffee genome provides insight into the convergent evolution of caffeine biosynthesis.</title>
        <authorList>
            <person name="Denoeud F."/>
            <person name="Carretero-Paulet L."/>
            <person name="Dereeper A."/>
            <person name="Droc G."/>
            <person name="Guyot R."/>
            <person name="Pietrella M."/>
            <person name="Zheng C."/>
            <person name="Alberti A."/>
            <person name="Anthony F."/>
            <person name="Aprea G."/>
            <person name="Aury J.M."/>
            <person name="Bento P."/>
            <person name="Bernard M."/>
            <person name="Bocs S."/>
            <person name="Campa C."/>
            <person name="Cenci A."/>
            <person name="Combes M.C."/>
            <person name="Crouzillat D."/>
            <person name="Da Silva C."/>
            <person name="Daddiego L."/>
            <person name="De Bellis F."/>
            <person name="Dussert S."/>
            <person name="Garsmeur O."/>
            <person name="Gayraud T."/>
            <person name="Guignon V."/>
            <person name="Jahn K."/>
            <person name="Jamilloux V."/>
            <person name="Joet T."/>
            <person name="Labadie K."/>
            <person name="Lan T."/>
            <person name="Leclercq J."/>
            <person name="Lepelley M."/>
            <person name="Leroy T."/>
            <person name="Li L.T."/>
            <person name="Librado P."/>
            <person name="Lopez L."/>
            <person name="Munoz A."/>
            <person name="Noel B."/>
            <person name="Pallavicini A."/>
            <person name="Perrotta G."/>
            <person name="Poncet V."/>
            <person name="Pot D."/>
            <person name="Priyono X."/>
            <person name="Rigoreau M."/>
            <person name="Rouard M."/>
            <person name="Rozas J."/>
            <person name="Tranchant-Dubreuil C."/>
            <person name="VanBuren R."/>
            <person name="Zhang Q."/>
            <person name="Andrade A.C."/>
            <person name="Argout X."/>
            <person name="Bertrand B."/>
            <person name="de Kochko A."/>
            <person name="Graziosi G."/>
            <person name="Henry R.J."/>
            <person name="Jayarama X."/>
            <person name="Ming R."/>
            <person name="Nagai C."/>
            <person name="Rounsley S."/>
            <person name="Sankoff D."/>
            <person name="Giuliano G."/>
            <person name="Albert V.A."/>
            <person name="Wincker P."/>
            <person name="Lashermes P."/>
        </authorList>
    </citation>
    <scope>NUCLEOTIDE SEQUENCE [LARGE SCALE GENOMIC DNA]</scope>
    <source>
        <strain evidence="7">cv. DH200-94</strain>
    </source>
</reference>
<dbReference type="InterPro" id="IPR050295">
    <property type="entry name" value="Plant_2OG-oxidoreductases"/>
</dbReference>
<keyword evidence="3 4" id="KW-0408">Iron</keyword>
<dbReference type="OMA" id="IFAVINH"/>
<comment type="similarity">
    <text evidence="1 4">Belongs to the iron/ascorbate-dependent oxidoreductase family.</text>
</comment>
<protein>
    <recommendedName>
        <fullName evidence="5">Fe2OG dioxygenase domain-containing protein</fullName>
    </recommendedName>
</protein>
<evidence type="ECO:0000259" key="5">
    <source>
        <dbReference type="PROSITE" id="PS51471"/>
    </source>
</evidence>
<evidence type="ECO:0000256" key="1">
    <source>
        <dbReference type="ARBA" id="ARBA00008056"/>
    </source>
</evidence>
<evidence type="ECO:0000313" key="6">
    <source>
        <dbReference type="EMBL" id="CDP08354.1"/>
    </source>
</evidence>
<gene>
    <name evidence="6" type="ORF">GSCOC_T00027159001</name>
</gene>
<dbReference type="InterPro" id="IPR026992">
    <property type="entry name" value="DIOX_N"/>
</dbReference>
<dbReference type="SUPFAM" id="SSF51197">
    <property type="entry name" value="Clavaminate synthase-like"/>
    <property type="match status" value="2"/>
</dbReference>
<dbReference type="GO" id="GO:0009805">
    <property type="term" value="P:coumarin biosynthetic process"/>
    <property type="evidence" value="ECO:0007669"/>
    <property type="project" value="UniProtKB-ARBA"/>
</dbReference>
<evidence type="ECO:0000256" key="3">
    <source>
        <dbReference type="ARBA" id="ARBA00023004"/>
    </source>
</evidence>
<evidence type="ECO:0000313" key="7">
    <source>
        <dbReference type="Proteomes" id="UP000295252"/>
    </source>
</evidence>
<dbReference type="Proteomes" id="UP000295252">
    <property type="component" value="Chromosome X"/>
</dbReference>
<dbReference type="Gramene" id="CDP08354">
    <property type="protein sequence ID" value="CDP08354"/>
    <property type="gene ID" value="GSCOC_T00027159001"/>
</dbReference>
<dbReference type="GO" id="GO:0016706">
    <property type="term" value="F:2-oxoglutarate-dependent dioxygenase activity"/>
    <property type="evidence" value="ECO:0007669"/>
    <property type="project" value="UniProtKB-ARBA"/>
</dbReference>
<keyword evidence="4" id="KW-0560">Oxidoreductase</keyword>
<dbReference type="InterPro" id="IPR027443">
    <property type="entry name" value="IPNS-like_sf"/>
</dbReference>
<dbReference type="InterPro" id="IPR044861">
    <property type="entry name" value="IPNS-like_FE2OG_OXY"/>
</dbReference>
<keyword evidence="2 4" id="KW-0479">Metal-binding</keyword>
<dbReference type="AlphaFoldDB" id="A0A068UJF4"/>
<organism evidence="6 7">
    <name type="scientific">Coffea canephora</name>
    <name type="common">Robusta coffee</name>
    <dbReference type="NCBI Taxonomy" id="49390"/>
    <lineage>
        <taxon>Eukaryota</taxon>
        <taxon>Viridiplantae</taxon>
        <taxon>Streptophyta</taxon>
        <taxon>Embryophyta</taxon>
        <taxon>Tracheophyta</taxon>
        <taxon>Spermatophyta</taxon>
        <taxon>Magnoliopsida</taxon>
        <taxon>eudicotyledons</taxon>
        <taxon>Gunneridae</taxon>
        <taxon>Pentapetalae</taxon>
        <taxon>asterids</taxon>
        <taxon>lamiids</taxon>
        <taxon>Gentianales</taxon>
        <taxon>Rubiaceae</taxon>
        <taxon>Ixoroideae</taxon>
        <taxon>Gardenieae complex</taxon>
        <taxon>Bertiereae - Coffeeae clade</taxon>
        <taxon>Coffeeae</taxon>
        <taxon>Coffea</taxon>
    </lineage>
</organism>
<dbReference type="EMBL" id="HG739115">
    <property type="protein sequence ID" value="CDP08354.1"/>
    <property type="molecule type" value="Genomic_DNA"/>
</dbReference>
<dbReference type="InterPro" id="IPR005123">
    <property type="entry name" value="Oxoglu/Fe-dep_dioxygenase_dom"/>
</dbReference>
<dbReference type="PhylomeDB" id="A0A068UJF4"/>
<proteinExistence type="inferred from homology"/>
<dbReference type="PROSITE" id="PS51471">
    <property type="entry name" value="FE2OG_OXY"/>
    <property type="match status" value="1"/>
</dbReference>
<sequence>MSSISDHNPIHAMKVPIIDLSHLSRQDFYEKSLVIKEIHEACQNSGVFHVINHGIPKSVIDEALEVNQKFFDLPGIMKEEILELGSRDPFSPVKLARFQHSALGSDLLQRDVLRLQAYPFEDFVDIWPKHPADYREKMGRYTAEIKKLAIQVFVAIMESLNLDATYLKENFDKGMQLVATNSYPSKSISDIKIGTPPHTDFGIITILVQTAPGLQVMDNLDGTWKDAPKLEGSLQVFVGDLLEVLSNGMYKSVMHQVIVPSTNKTRMSIASFHSFEFDEIVEPAKKLVDEEGVKSAHCSMGSSTDYNMLMPIIDLSLLQKDHQTRSLVISQIRESCRTAGIFAVINHGIPETIAEEALTVNKNFFNLPLKIKEEFFSPDMYKPVKYGTNQGGAHGILWEYLKLYSHPFETFVDLWPKSPPDYRNVTDCDNIECVWIVNYLR</sequence>